<dbReference type="AlphaFoldDB" id="T0T6J2"/>
<keyword evidence="1" id="KW-0175">Coiled coil</keyword>
<dbReference type="JaponicusDB" id="SJAG_05920"/>
<organism evidence="3 4">
    <name type="scientific">Schizosaccharomyces japonicus (strain yFS275 / FY16936)</name>
    <name type="common">Fission yeast</name>
    <dbReference type="NCBI Taxonomy" id="402676"/>
    <lineage>
        <taxon>Eukaryota</taxon>
        <taxon>Fungi</taxon>
        <taxon>Dikarya</taxon>
        <taxon>Ascomycota</taxon>
        <taxon>Taphrinomycotina</taxon>
        <taxon>Schizosaccharomycetes</taxon>
        <taxon>Schizosaccharomycetales</taxon>
        <taxon>Schizosaccharomycetaceae</taxon>
        <taxon>Schizosaccharomyces</taxon>
    </lineage>
</organism>
<accession>T0T6J2</accession>
<dbReference type="EMBL" id="KE651166">
    <property type="protein sequence ID" value="EQC53049.1"/>
    <property type="molecule type" value="Genomic_DNA"/>
</dbReference>
<dbReference type="RefSeq" id="XP_011048977.1">
    <property type="nucleotide sequence ID" value="XM_011050675.1"/>
</dbReference>
<evidence type="ECO:0000313" key="3">
    <source>
        <dbReference type="EMBL" id="EQC53049.1"/>
    </source>
</evidence>
<keyword evidence="4" id="KW-1185">Reference proteome</keyword>
<evidence type="ECO:0000256" key="1">
    <source>
        <dbReference type="SAM" id="Coils"/>
    </source>
</evidence>
<dbReference type="HOGENOM" id="CLU_518910_0_0_1"/>
<dbReference type="VEuPathDB" id="FungiDB:SJAG_05920"/>
<name>T0T6J2_SCHJY</name>
<reference evidence="3 4" key="1">
    <citation type="journal article" date="2011" name="Science">
        <title>Comparative functional genomics of the fission yeasts.</title>
        <authorList>
            <person name="Rhind N."/>
            <person name="Chen Z."/>
            <person name="Yassour M."/>
            <person name="Thompson D.A."/>
            <person name="Haas B.J."/>
            <person name="Habib N."/>
            <person name="Wapinski I."/>
            <person name="Roy S."/>
            <person name="Lin M.F."/>
            <person name="Heiman D.I."/>
            <person name="Young S.K."/>
            <person name="Furuya K."/>
            <person name="Guo Y."/>
            <person name="Pidoux A."/>
            <person name="Chen H.M."/>
            <person name="Robbertse B."/>
            <person name="Goldberg J.M."/>
            <person name="Aoki K."/>
            <person name="Bayne E.H."/>
            <person name="Berlin A.M."/>
            <person name="Desjardins C.A."/>
            <person name="Dobbs E."/>
            <person name="Dukaj L."/>
            <person name="Fan L."/>
            <person name="FitzGerald M.G."/>
            <person name="French C."/>
            <person name="Gujja S."/>
            <person name="Hansen K."/>
            <person name="Keifenheim D."/>
            <person name="Levin J.Z."/>
            <person name="Mosher R.A."/>
            <person name="Mueller C.A."/>
            <person name="Pfiffner J."/>
            <person name="Priest M."/>
            <person name="Russ C."/>
            <person name="Smialowska A."/>
            <person name="Swoboda P."/>
            <person name="Sykes S.M."/>
            <person name="Vaughn M."/>
            <person name="Vengrova S."/>
            <person name="Yoder R."/>
            <person name="Zeng Q."/>
            <person name="Allshire R."/>
            <person name="Baulcombe D."/>
            <person name="Birren B.W."/>
            <person name="Brown W."/>
            <person name="Ekwall K."/>
            <person name="Kellis M."/>
            <person name="Leatherwood J."/>
            <person name="Levin H."/>
            <person name="Margalit H."/>
            <person name="Martienssen R."/>
            <person name="Nieduszynski C.A."/>
            <person name="Spatafora J.W."/>
            <person name="Friedman N."/>
            <person name="Dalgaard J.Z."/>
            <person name="Baumann P."/>
            <person name="Niki H."/>
            <person name="Regev A."/>
            <person name="Nusbaum C."/>
        </authorList>
    </citation>
    <scope>NUCLEOTIDE SEQUENCE [LARGE SCALE GENOMIC DNA]</scope>
    <source>
        <strain evidence="4">yFS275 / FY16936</strain>
    </source>
</reference>
<dbReference type="OrthoDB" id="5342011at2759"/>
<evidence type="ECO:0000256" key="2">
    <source>
        <dbReference type="SAM" id="MobiDB-lite"/>
    </source>
</evidence>
<dbReference type="GeneID" id="22831099"/>
<feature type="coiled-coil region" evidence="1">
    <location>
        <begin position="128"/>
        <end position="208"/>
    </location>
</feature>
<protein>
    <submittedName>
        <fullName evidence="3">Uncharacterized protein</fullName>
    </submittedName>
</protein>
<feature type="compositionally biased region" description="Basic and acidic residues" evidence="2">
    <location>
        <begin position="107"/>
        <end position="117"/>
    </location>
</feature>
<evidence type="ECO:0000313" key="4">
    <source>
        <dbReference type="Proteomes" id="UP000001744"/>
    </source>
</evidence>
<dbReference type="OMA" id="KEWNYTS"/>
<feature type="region of interest" description="Disordered" evidence="2">
    <location>
        <begin position="78"/>
        <end position="128"/>
    </location>
</feature>
<proteinExistence type="predicted"/>
<feature type="region of interest" description="Disordered" evidence="2">
    <location>
        <begin position="428"/>
        <end position="458"/>
    </location>
</feature>
<dbReference type="Proteomes" id="UP000001744">
    <property type="component" value="Unassembled WGS sequence"/>
</dbReference>
<gene>
    <name evidence="3" type="ORF">SJAG_05920</name>
</gene>
<sequence>MKNEQVPLSPNSKAALLEQQQQLMWLAFQNMQKQGGVSSPFAFNDALMSMYSNTASPATQSPVYSAVTPTLSAPFQSVPSVSSSATKVPHRDLDVGSSPRVKQCLPKQEKHVEKHSSSEPIAQPADFTEEESQNIARLSAEIEQLETEKKYLLAETDEKIKTYQREMKSLQLEQMEIQQEKRTAETEISKLEKEVQWFEGKINAQKDQHSQCKKEQEYIETAMSYTNKLSLLSSSIPANSPHAKKSHDWYQNKVEEYEQMTKVEAQAQLPLFQLVTAILNPFKDSNDLVKCLYPTYILNHSKAEFTEPITLNPRELECIAFHVKAQSQMLQAQQEEIVRLTEFMASMQNKQPEVHEKAVVLRKNMSEYLQFLQDSTDKLKVTHSSLSTIIDNKEQMIQKLSKDAERESALLSRKADIKPDRYRNVLRDSHSNHNRSFSPVQSHAKPSADRGKRSSSVGLSDKSYSEVAVLRYLTQVESFAKDERVFGVLQSRYLKLTNRPLCSWDYTTPISGKPVETKATMASHPRNVEFVFLHVTLRDTNNILWLTELWCDGIVRGFGHAVKKNDAAQKAAEMAAEYYKGTNWTHLLNMGMSRSAVLPDLFFGRVPFQSNFPSNGITRK</sequence>